<gene>
    <name evidence="1" type="ORF">NE237_017329</name>
</gene>
<dbReference type="Proteomes" id="UP001141806">
    <property type="component" value="Unassembled WGS sequence"/>
</dbReference>
<evidence type="ECO:0000313" key="1">
    <source>
        <dbReference type="EMBL" id="KAJ4965480.1"/>
    </source>
</evidence>
<name>A0A9Q0K7W0_9MAGN</name>
<dbReference type="AlphaFoldDB" id="A0A9Q0K7W0"/>
<sequence>MVSPPDSTRLLQLELSVDRERSSIVLNLELIKLFQDYASFAIVKALMDGLKWRTTLRSLITTDPDSFSVLILQVENSHGRLISIWTGKQEEKQAIGIDGDDENNKREIPKTLMHLRMLSNSPPCKCVAAMKHRDFDLSVFNVRDSSDLLTILDPLSHRSKASFISFRDSLMADSSLFDNMSLLNIKYWFVSAL</sequence>
<protein>
    <submittedName>
        <fullName evidence="1">Uncharacterized protein</fullName>
    </submittedName>
</protein>
<organism evidence="1 2">
    <name type="scientific">Protea cynaroides</name>
    <dbReference type="NCBI Taxonomy" id="273540"/>
    <lineage>
        <taxon>Eukaryota</taxon>
        <taxon>Viridiplantae</taxon>
        <taxon>Streptophyta</taxon>
        <taxon>Embryophyta</taxon>
        <taxon>Tracheophyta</taxon>
        <taxon>Spermatophyta</taxon>
        <taxon>Magnoliopsida</taxon>
        <taxon>Proteales</taxon>
        <taxon>Proteaceae</taxon>
        <taxon>Protea</taxon>
    </lineage>
</organism>
<comment type="caution">
    <text evidence="1">The sequence shown here is derived from an EMBL/GenBank/DDBJ whole genome shotgun (WGS) entry which is preliminary data.</text>
</comment>
<evidence type="ECO:0000313" key="2">
    <source>
        <dbReference type="Proteomes" id="UP001141806"/>
    </source>
</evidence>
<keyword evidence="2" id="KW-1185">Reference proteome</keyword>
<proteinExistence type="predicted"/>
<accession>A0A9Q0K7W0</accession>
<reference evidence="1" key="1">
    <citation type="journal article" date="2023" name="Plant J.">
        <title>The genome of the king protea, Protea cynaroides.</title>
        <authorList>
            <person name="Chang J."/>
            <person name="Duong T.A."/>
            <person name="Schoeman C."/>
            <person name="Ma X."/>
            <person name="Roodt D."/>
            <person name="Barker N."/>
            <person name="Li Z."/>
            <person name="Van de Peer Y."/>
            <person name="Mizrachi E."/>
        </authorList>
    </citation>
    <scope>NUCLEOTIDE SEQUENCE</scope>
    <source>
        <tissue evidence="1">Young leaves</tissue>
    </source>
</reference>
<dbReference type="EMBL" id="JAMYWD010000007">
    <property type="protein sequence ID" value="KAJ4965480.1"/>
    <property type="molecule type" value="Genomic_DNA"/>
</dbReference>